<dbReference type="EMBL" id="CP073249">
    <property type="protein sequence ID" value="QUF05636.1"/>
    <property type="molecule type" value="Genomic_DNA"/>
</dbReference>
<evidence type="ECO:0000259" key="2">
    <source>
        <dbReference type="Pfam" id="PF01370"/>
    </source>
</evidence>
<feature type="domain" description="NAD-dependent epimerase/dehydratase" evidence="2">
    <location>
        <begin position="13"/>
        <end position="226"/>
    </location>
</feature>
<dbReference type="InterPro" id="IPR020904">
    <property type="entry name" value="Sc_DH/Rdtase_CS"/>
</dbReference>
<proteinExistence type="inferred from homology"/>
<dbReference type="InterPro" id="IPR001509">
    <property type="entry name" value="Epimerase_deHydtase"/>
</dbReference>
<dbReference type="SUPFAM" id="SSF51735">
    <property type="entry name" value="NAD(P)-binding Rossmann-fold domains"/>
    <property type="match status" value="1"/>
</dbReference>
<dbReference type="Gene3D" id="3.90.25.10">
    <property type="entry name" value="UDP-galactose 4-epimerase, domain 1"/>
    <property type="match status" value="1"/>
</dbReference>
<dbReference type="PANTHER" id="PTHR43000">
    <property type="entry name" value="DTDP-D-GLUCOSE 4,6-DEHYDRATASE-RELATED"/>
    <property type="match status" value="1"/>
</dbReference>
<dbReference type="Gene3D" id="3.40.50.720">
    <property type="entry name" value="NAD(P)-binding Rossmann-like Domain"/>
    <property type="match status" value="1"/>
</dbReference>
<comment type="similarity">
    <text evidence="1">Belongs to the NAD(P)-dependent epimerase/dehydratase family.</text>
</comment>
<dbReference type="InterPro" id="IPR036291">
    <property type="entry name" value="NAD(P)-bd_dom_sf"/>
</dbReference>
<protein>
    <submittedName>
        <fullName evidence="3">NAD-dependent epimerase/dehydratase family protein</fullName>
    </submittedName>
</protein>
<dbReference type="AlphaFoldDB" id="A0AA45L968"/>
<evidence type="ECO:0000313" key="3">
    <source>
        <dbReference type="EMBL" id="QUF05636.1"/>
    </source>
</evidence>
<dbReference type="Pfam" id="PF01370">
    <property type="entry name" value="Epimerase"/>
    <property type="match status" value="1"/>
</dbReference>
<evidence type="ECO:0000256" key="1">
    <source>
        <dbReference type="ARBA" id="ARBA00007637"/>
    </source>
</evidence>
<name>A0AA45L968_9PSEU</name>
<dbReference type="Proteomes" id="UP000677152">
    <property type="component" value="Chromosome"/>
</dbReference>
<evidence type="ECO:0000313" key="4">
    <source>
        <dbReference type="Proteomes" id="UP000677152"/>
    </source>
</evidence>
<organism evidence="3 4">
    <name type="scientific">Actinosynnema pretiosum subsp. pretiosum</name>
    <dbReference type="NCBI Taxonomy" id="103721"/>
    <lineage>
        <taxon>Bacteria</taxon>
        <taxon>Bacillati</taxon>
        <taxon>Actinomycetota</taxon>
        <taxon>Actinomycetes</taxon>
        <taxon>Pseudonocardiales</taxon>
        <taxon>Pseudonocardiaceae</taxon>
        <taxon>Actinosynnema</taxon>
    </lineage>
</organism>
<sequence length="322" mass="34624">MASPRTAARTERVLITGGAGFIGAHLAAELAARGCAVVPVDDLRVAPLQPPPAGLLVKSVLDLARPDLDGITAVYHLASHKSVPESFERPLDYLDNVDSGRHLLRLCEQAGTPRVLVGSTCEVYGNSLALPNTEAAPLAPRSPYASSKVALEMIARNHQQRRGSRVTVVRLFNVYGPGERADALVPALCLRAAQGRGLPVEGTGRQCRDFSYVADTVHKLAGLLHAPPAPTVNLGSGRSRSVLEVAALLREIRPGLELEFRPGRRDEIDEFRADTTVQDGLLGLPPAVTGMREGVRRTYDWWAARLVDVPAARTPLLVKELT</sequence>
<reference evidence="3" key="1">
    <citation type="submission" date="2021-04" db="EMBL/GenBank/DDBJ databases">
        <title>Genomic sequence of Actinosynnema pretiosum subsp. pretiosum ATCC 31280 (C-14919).</title>
        <authorList>
            <person name="Bai L."/>
            <person name="Wang X."/>
            <person name="Xiao Y."/>
        </authorList>
    </citation>
    <scope>NUCLEOTIDE SEQUENCE</scope>
    <source>
        <strain evidence="3">ATCC 31280</strain>
    </source>
</reference>
<accession>A0AA45L968</accession>
<dbReference type="PROSITE" id="PS00061">
    <property type="entry name" value="ADH_SHORT"/>
    <property type="match status" value="1"/>
</dbReference>
<gene>
    <name evidence="3" type="ORF">KCV87_05935</name>
</gene>